<evidence type="ECO:0000313" key="6">
    <source>
        <dbReference type="EMBL" id="KAL3314776.1"/>
    </source>
</evidence>
<dbReference type="SMART" id="SM00413">
    <property type="entry name" value="ETS"/>
    <property type="match status" value="1"/>
</dbReference>
<keyword evidence="7" id="KW-1185">Reference proteome</keyword>
<feature type="domain" description="ETS" evidence="5">
    <location>
        <begin position="486"/>
        <end position="555"/>
    </location>
</feature>
<dbReference type="GO" id="GO:0005634">
    <property type="term" value="C:nucleus"/>
    <property type="evidence" value="ECO:0007669"/>
    <property type="project" value="UniProtKB-SubCell"/>
</dbReference>
<comment type="similarity">
    <text evidence="1 3">Belongs to the ETS family.</text>
</comment>
<gene>
    <name evidence="6" type="primary">ELF3</name>
    <name evidence="6" type="ORF">Ciccas_006600</name>
</gene>
<dbReference type="PROSITE" id="PS50061">
    <property type="entry name" value="ETS_DOMAIN_3"/>
    <property type="match status" value="1"/>
</dbReference>
<keyword evidence="3" id="KW-0539">Nucleus</keyword>
<evidence type="ECO:0000256" key="3">
    <source>
        <dbReference type="RuleBase" id="RU004019"/>
    </source>
</evidence>
<comment type="caution">
    <text evidence="6">The sequence shown here is derived from an EMBL/GenBank/DDBJ whole genome shotgun (WGS) entry which is preliminary data.</text>
</comment>
<sequence>MSDLAVAREQGPDCLWCLVLTQYIVLQLCVAGPCKLIDASATACSHQVISRRATVPHGKQISGLVTPPRNCSKDTSLSVLLRQLHLLASLDRNRSTSTLLTPDPDPLVMPTLQPSLKRPRFNHNPGLDSSSTKRHKMVTDSPKLSALTPDGFNYLSSALESLEQDLDLNSGWKDPYSLPDLCTDEVDRILSTSDSVNTKVTPTVKSAHAKRPTSLEAFREDISRQNSFIKDSPGFMITPSTEFLPHFLHQNESQMPPLLDNYFLDQLIPLEAGSEFPSTSATSTIFSSESPIATSGLGSMDLIDSEGTVTGSETEMYKAAYDEKCMKPISSKKKRKPELRQSSRRLIRMPKHLDNEDILTNFDQDSDDELISVRCSARTRFMKEIEIDSSENDDSGTGHPTEQVSKRIRRKYKKLMQRNTVSFGPVSEEEISNPWWPKDLSRPGTLSPVPIDELTASLEQLEEPGERGSYYSEQFEWRRKRQRKQLELWQFILKRLESGHNSAFKWVNKASGVFRIIDTRSAAYEWGKYRNNVRMDYEKMARAMRFYYKDSMLRKARQQLHFQFAMPFIEWFRKHKS</sequence>
<evidence type="ECO:0000256" key="1">
    <source>
        <dbReference type="ARBA" id="ARBA00005562"/>
    </source>
</evidence>
<evidence type="ECO:0000259" key="5">
    <source>
        <dbReference type="PROSITE" id="PS50061"/>
    </source>
</evidence>
<dbReference type="AlphaFoldDB" id="A0ABD2Q5A5"/>
<dbReference type="PRINTS" id="PR00454">
    <property type="entry name" value="ETSDOMAIN"/>
</dbReference>
<dbReference type="InterPro" id="IPR036388">
    <property type="entry name" value="WH-like_DNA-bd_sf"/>
</dbReference>
<feature type="region of interest" description="Disordered" evidence="4">
    <location>
        <begin position="386"/>
        <end position="406"/>
    </location>
</feature>
<feature type="region of interest" description="Disordered" evidence="4">
    <location>
        <begin position="113"/>
        <end position="136"/>
    </location>
</feature>
<evidence type="ECO:0000313" key="7">
    <source>
        <dbReference type="Proteomes" id="UP001626550"/>
    </source>
</evidence>
<accession>A0ABD2Q5A5</accession>
<evidence type="ECO:0000256" key="4">
    <source>
        <dbReference type="SAM" id="MobiDB-lite"/>
    </source>
</evidence>
<dbReference type="PANTHER" id="PTHR11849">
    <property type="entry name" value="ETS"/>
    <property type="match status" value="1"/>
</dbReference>
<dbReference type="InterPro" id="IPR036390">
    <property type="entry name" value="WH_DNA-bd_sf"/>
</dbReference>
<dbReference type="Proteomes" id="UP001626550">
    <property type="component" value="Unassembled WGS sequence"/>
</dbReference>
<protein>
    <submittedName>
        <fullName evidence="6">E74-like factor 3</fullName>
    </submittedName>
</protein>
<reference evidence="6 7" key="1">
    <citation type="submission" date="2024-11" db="EMBL/GenBank/DDBJ databases">
        <title>Adaptive evolution of stress response genes in parasites aligns with host niche diversity.</title>
        <authorList>
            <person name="Hahn C."/>
            <person name="Resl P."/>
        </authorList>
    </citation>
    <scope>NUCLEOTIDE SEQUENCE [LARGE SCALE GENOMIC DNA]</scope>
    <source>
        <strain evidence="6">EGGRZ-B1_66</strain>
        <tissue evidence="6">Body</tissue>
    </source>
</reference>
<proteinExistence type="inferred from homology"/>
<keyword evidence="2 3" id="KW-0238">DNA-binding</keyword>
<comment type="subcellular location">
    <subcellularLocation>
        <location evidence="3">Nucleus</location>
    </subcellularLocation>
</comment>
<dbReference type="PANTHER" id="PTHR11849:SF191">
    <property type="entry name" value="ECDYSONE-INDUCED PROTEIN 74EF ISOFORM B"/>
    <property type="match status" value="1"/>
</dbReference>
<name>A0ABD2Q5A5_9PLAT</name>
<dbReference type="InterPro" id="IPR046328">
    <property type="entry name" value="ETS_fam"/>
</dbReference>
<dbReference type="Gene3D" id="1.10.10.10">
    <property type="entry name" value="Winged helix-like DNA-binding domain superfamily/Winged helix DNA-binding domain"/>
    <property type="match status" value="1"/>
</dbReference>
<dbReference type="GO" id="GO:0003677">
    <property type="term" value="F:DNA binding"/>
    <property type="evidence" value="ECO:0007669"/>
    <property type="project" value="UniProtKB-KW"/>
</dbReference>
<dbReference type="SUPFAM" id="SSF46785">
    <property type="entry name" value="Winged helix' DNA-binding domain"/>
    <property type="match status" value="1"/>
</dbReference>
<organism evidence="6 7">
    <name type="scientific">Cichlidogyrus casuarinus</name>
    <dbReference type="NCBI Taxonomy" id="1844966"/>
    <lineage>
        <taxon>Eukaryota</taxon>
        <taxon>Metazoa</taxon>
        <taxon>Spiralia</taxon>
        <taxon>Lophotrochozoa</taxon>
        <taxon>Platyhelminthes</taxon>
        <taxon>Monogenea</taxon>
        <taxon>Monopisthocotylea</taxon>
        <taxon>Dactylogyridea</taxon>
        <taxon>Ancyrocephalidae</taxon>
        <taxon>Cichlidogyrus</taxon>
    </lineage>
</organism>
<evidence type="ECO:0000256" key="2">
    <source>
        <dbReference type="ARBA" id="ARBA00023125"/>
    </source>
</evidence>
<dbReference type="Pfam" id="PF00178">
    <property type="entry name" value="Ets"/>
    <property type="match status" value="1"/>
</dbReference>
<dbReference type="InterPro" id="IPR000418">
    <property type="entry name" value="Ets_dom"/>
</dbReference>
<dbReference type="EMBL" id="JBJKFK010000909">
    <property type="protein sequence ID" value="KAL3314776.1"/>
    <property type="molecule type" value="Genomic_DNA"/>
</dbReference>